<name>A0A5C6IRU7_9ACTN</name>
<dbReference type="PRINTS" id="PR00469">
    <property type="entry name" value="PNDRDTASEII"/>
</dbReference>
<dbReference type="EMBL" id="VOGW01000193">
    <property type="protein sequence ID" value="TWV31303.1"/>
    <property type="molecule type" value="Genomic_DNA"/>
</dbReference>
<dbReference type="InterPro" id="IPR036188">
    <property type="entry name" value="FAD/NAD-bd_sf"/>
</dbReference>
<evidence type="ECO:0000256" key="3">
    <source>
        <dbReference type="ARBA" id="ARBA00048132"/>
    </source>
</evidence>
<evidence type="ECO:0000313" key="7">
    <source>
        <dbReference type="Proteomes" id="UP000320481"/>
    </source>
</evidence>
<feature type="domain" description="FAD/NAD(P)-binding" evidence="5">
    <location>
        <begin position="6"/>
        <end position="281"/>
    </location>
</feature>
<feature type="compositionally biased region" description="Low complexity" evidence="4">
    <location>
        <begin position="327"/>
        <end position="363"/>
    </location>
</feature>
<keyword evidence="2" id="KW-0560">Oxidoreductase</keyword>
<sequence>MDTQLYDTVIVGGGPAGLNGALYLGRSRRRVLLVDSGDARNMAAGVMHNVLTNDGAPIADFRARARAQLADYDVTFVDDEVVSAEPGGDHVVVTAKESGTVRARTLLYAAGVRSVLPPVPGLAPLWGKAVFECPYCHAWEVRERRFAVYGGGVPSECLASTLTVWSDDITYLADGRALPGDEQDRLTAAKVPVLTDGVRELRPHPEGLEVVFTDGRTASYGALFLHLDIEPRVAPLRPWLKAPDLESVQSDDRGRTSLPRLYVAGDLGRNMQQAAMAAASGGLAAMAINADLIREDRPGSLPEPPPPAPARPTRPPPIRPPPPPWSRAPFPWSSRPSRPESAPPARAARSPRRWPSSVPHVAP</sequence>
<dbReference type="AlphaFoldDB" id="A0A5C6IRU7"/>
<dbReference type="InterPro" id="IPR023753">
    <property type="entry name" value="FAD/NAD-binding_dom"/>
</dbReference>
<protein>
    <submittedName>
        <fullName evidence="6">NAD(P)/FAD-dependent oxidoreductase</fullName>
    </submittedName>
</protein>
<proteinExistence type="predicted"/>
<dbReference type="InterPro" id="IPR050097">
    <property type="entry name" value="Ferredoxin-NADP_redctase_2"/>
</dbReference>
<organism evidence="6 7">
    <name type="scientific">Streptomyces misionensis</name>
    <dbReference type="NCBI Taxonomy" id="67331"/>
    <lineage>
        <taxon>Bacteria</taxon>
        <taxon>Bacillati</taxon>
        <taxon>Actinomycetota</taxon>
        <taxon>Actinomycetes</taxon>
        <taxon>Kitasatosporales</taxon>
        <taxon>Streptomycetaceae</taxon>
        <taxon>Streptomyces</taxon>
    </lineage>
</organism>
<evidence type="ECO:0000256" key="2">
    <source>
        <dbReference type="ARBA" id="ARBA00023002"/>
    </source>
</evidence>
<comment type="caution">
    <text evidence="6">The sequence shown here is derived from an EMBL/GenBank/DDBJ whole genome shotgun (WGS) entry which is preliminary data.</text>
</comment>
<dbReference type="PANTHER" id="PTHR48105">
    <property type="entry name" value="THIOREDOXIN REDUCTASE 1-RELATED-RELATED"/>
    <property type="match status" value="1"/>
</dbReference>
<dbReference type="Gene3D" id="3.50.50.60">
    <property type="entry name" value="FAD/NAD(P)-binding domain"/>
    <property type="match status" value="2"/>
</dbReference>
<dbReference type="PRINTS" id="PR00368">
    <property type="entry name" value="FADPNR"/>
</dbReference>
<feature type="compositionally biased region" description="Pro residues" evidence="4">
    <location>
        <begin position="301"/>
        <end position="326"/>
    </location>
</feature>
<keyword evidence="1" id="KW-0285">Flavoprotein</keyword>
<dbReference type="Proteomes" id="UP000320481">
    <property type="component" value="Unassembled WGS sequence"/>
</dbReference>
<evidence type="ECO:0000256" key="1">
    <source>
        <dbReference type="ARBA" id="ARBA00022630"/>
    </source>
</evidence>
<evidence type="ECO:0000259" key="5">
    <source>
        <dbReference type="Pfam" id="PF07992"/>
    </source>
</evidence>
<dbReference type="Pfam" id="PF07992">
    <property type="entry name" value="Pyr_redox_2"/>
    <property type="match status" value="1"/>
</dbReference>
<reference evidence="6" key="1">
    <citation type="journal article" date="2019" name="Microbiol. Resour. Announc.">
        <title>Draft Genomic Sequences of Streptomyces misionensis and Streptomyces albidoflavus, bacteria applied for phytopathogen biocontrol.</title>
        <authorList>
            <person name="Pylro V."/>
            <person name="Dias A."/>
            <person name="Andreote F."/>
            <person name="Varani A."/>
            <person name="Andreote C."/>
            <person name="Bernardo E."/>
            <person name="Martins T."/>
        </authorList>
    </citation>
    <scope>NUCLEOTIDE SEQUENCE [LARGE SCALE GENOMIC DNA]</scope>
    <source>
        <strain evidence="6">66</strain>
    </source>
</reference>
<accession>A0A5C6IRU7</accession>
<dbReference type="GO" id="GO:0004791">
    <property type="term" value="F:thioredoxin-disulfide reductase (NADPH) activity"/>
    <property type="evidence" value="ECO:0007669"/>
    <property type="project" value="UniProtKB-EC"/>
</dbReference>
<keyword evidence="7" id="KW-1185">Reference proteome</keyword>
<evidence type="ECO:0000256" key="4">
    <source>
        <dbReference type="SAM" id="MobiDB-lite"/>
    </source>
</evidence>
<evidence type="ECO:0000313" key="6">
    <source>
        <dbReference type="EMBL" id="TWV31303.1"/>
    </source>
</evidence>
<feature type="region of interest" description="Disordered" evidence="4">
    <location>
        <begin position="295"/>
        <end position="363"/>
    </location>
</feature>
<comment type="catalytic activity">
    <reaction evidence="3">
        <text>[thioredoxin]-dithiol + NADP(+) = [thioredoxin]-disulfide + NADPH + H(+)</text>
        <dbReference type="Rhea" id="RHEA:20345"/>
        <dbReference type="Rhea" id="RHEA-COMP:10698"/>
        <dbReference type="Rhea" id="RHEA-COMP:10700"/>
        <dbReference type="ChEBI" id="CHEBI:15378"/>
        <dbReference type="ChEBI" id="CHEBI:29950"/>
        <dbReference type="ChEBI" id="CHEBI:50058"/>
        <dbReference type="ChEBI" id="CHEBI:57783"/>
        <dbReference type="ChEBI" id="CHEBI:58349"/>
        <dbReference type="EC" id="1.8.1.9"/>
    </reaction>
</comment>
<gene>
    <name evidence="6" type="ORF">FRZ03_35440</name>
</gene>
<dbReference type="RefSeq" id="WP_146469213.1">
    <property type="nucleotide sequence ID" value="NZ_VOGW01000193.1"/>
</dbReference>
<feature type="non-terminal residue" evidence="6">
    <location>
        <position position="363"/>
    </location>
</feature>
<dbReference type="SUPFAM" id="SSF51905">
    <property type="entry name" value="FAD/NAD(P)-binding domain"/>
    <property type="match status" value="1"/>
</dbReference>